<feature type="compositionally biased region" description="Basic and acidic residues" evidence="5">
    <location>
        <begin position="1"/>
        <end position="18"/>
    </location>
</feature>
<accession>T0Q8F5</accession>
<evidence type="ECO:0008006" key="10">
    <source>
        <dbReference type="Google" id="ProtNLM"/>
    </source>
</evidence>
<dbReference type="SMART" id="SM00385">
    <property type="entry name" value="CYCLIN"/>
    <property type="match status" value="2"/>
</dbReference>
<dbReference type="InterPro" id="IPR013763">
    <property type="entry name" value="Cyclin-like_dom"/>
</dbReference>
<evidence type="ECO:0000259" key="6">
    <source>
        <dbReference type="SMART" id="SM00385"/>
    </source>
</evidence>
<dbReference type="OMA" id="QMCAPYV"/>
<feature type="domain" description="Cyclin-like" evidence="6">
    <location>
        <begin position="176"/>
        <end position="260"/>
    </location>
</feature>
<keyword evidence="9" id="KW-1185">Reference proteome</keyword>
<evidence type="ECO:0000313" key="9">
    <source>
        <dbReference type="Proteomes" id="UP000030762"/>
    </source>
</evidence>
<keyword evidence="1" id="KW-0132">Cell division</keyword>
<proteinExistence type="inferred from homology"/>
<evidence type="ECO:0000256" key="2">
    <source>
        <dbReference type="ARBA" id="ARBA00023127"/>
    </source>
</evidence>
<dbReference type="GO" id="GO:0051301">
    <property type="term" value="P:cell division"/>
    <property type="evidence" value="ECO:0007669"/>
    <property type="project" value="UniProtKB-KW"/>
</dbReference>
<dbReference type="InterPro" id="IPR036915">
    <property type="entry name" value="Cyclin-like_sf"/>
</dbReference>
<dbReference type="GeneID" id="19953258"/>
<dbReference type="AlphaFoldDB" id="T0Q8F5"/>
<dbReference type="VEuPathDB" id="FungiDB:SDRG_12531"/>
<reference evidence="8 9" key="1">
    <citation type="submission" date="2012-04" db="EMBL/GenBank/DDBJ databases">
        <title>The Genome Sequence of Saprolegnia declina VS20.</title>
        <authorList>
            <consortium name="The Broad Institute Genome Sequencing Platform"/>
            <person name="Russ C."/>
            <person name="Nusbaum C."/>
            <person name="Tyler B."/>
            <person name="van West P."/>
            <person name="Dieguez-Uribeondo J."/>
            <person name="de Bruijn I."/>
            <person name="Tripathy S."/>
            <person name="Jiang R."/>
            <person name="Young S.K."/>
            <person name="Zeng Q."/>
            <person name="Gargeya S."/>
            <person name="Fitzgerald M."/>
            <person name="Haas B."/>
            <person name="Abouelleil A."/>
            <person name="Alvarado L."/>
            <person name="Arachchi H.M."/>
            <person name="Berlin A."/>
            <person name="Chapman S.B."/>
            <person name="Goldberg J."/>
            <person name="Griggs A."/>
            <person name="Gujja S."/>
            <person name="Hansen M."/>
            <person name="Howarth C."/>
            <person name="Imamovic A."/>
            <person name="Larimer J."/>
            <person name="McCowen C."/>
            <person name="Montmayeur A."/>
            <person name="Murphy C."/>
            <person name="Neiman D."/>
            <person name="Pearson M."/>
            <person name="Priest M."/>
            <person name="Roberts A."/>
            <person name="Saif S."/>
            <person name="Shea T."/>
            <person name="Sisk P."/>
            <person name="Sykes S."/>
            <person name="Wortman J."/>
            <person name="Nusbaum C."/>
            <person name="Birren B."/>
        </authorList>
    </citation>
    <scope>NUCLEOTIDE SEQUENCE [LARGE SCALE GENOMIC DNA]</scope>
    <source>
        <strain evidence="8 9">VS20</strain>
    </source>
</reference>
<dbReference type="InParanoid" id="T0Q8F5"/>
<feature type="domain" description="Cyclin-like" evidence="6">
    <location>
        <begin position="273"/>
        <end position="356"/>
    </location>
</feature>
<dbReference type="Proteomes" id="UP000030762">
    <property type="component" value="Unassembled WGS sequence"/>
</dbReference>
<evidence type="ECO:0000256" key="4">
    <source>
        <dbReference type="RuleBase" id="RU000383"/>
    </source>
</evidence>
<dbReference type="SUPFAM" id="SSF47954">
    <property type="entry name" value="Cyclin-like"/>
    <property type="match status" value="2"/>
</dbReference>
<evidence type="ECO:0000256" key="3">
    <source>
        <dbReference type="ARBA" id="ARBA00023306"/>
    </source>
</evidence>
<gene>
    <name evidence="8" type="ORF">SDRG_12531</name>
</gene>
<dbReference type="InterPro" id="IPR006671">
    <property type="entry name" value="Cyclin_N"/>
</dbReference>
<dbReference type="Pfam" id="PF00134">
    <property type="entry name" value="Cyclin_N"/>
    <property type="match status" value="1"/>
</dbReference>
<evidence type="ECO:0000313" key="8">
    <source>
        <dbReference type="EMBL" id="EQC29760.1"/>
    </source>
</evidence>
<dbReference type="FunFam" id="1.10.472.10:FF:000001">
    <property type="entry name" value="G2/mitotic-specific cyclin"/>
    <property type="match status" value="1"/>
</dbReference>
<dbReference type="eggNOG" id="KOG0654">
    <property type="taxonomic scope" value="Eukaryota"/>
</dbReference>
<comment type="similarity">
    <text evidence="4">Belongs to the cyclin family.</text>
</comment>
<evidence type="ECO:0000256" key="1">
    <source>
        <dbReference type="ARBA" id="ARBA00022618"/>
    </source>
</evidence>
<name>T0Q8F5_SAPDV</name>
<dbReference type="SMART" id="SM01332">
    <property type="entry name" value="Cyclin_C"/>
    <property type="match status" value="1"/>
</dbReference>
<dbReference type="Gene3D" id="1.10.472.10">
    <property type="entry name" value="Cyclin-like"/>
    <property type="match status" value="2"/>
</dbReference>
<feature type="region of interest" description="Disordered" evidence="5">
    <location>
        <begin position="1"/>
        <end position="92"/>
    </location>
</feature>
<feature type="compositionally biased region" description="Basic and acidic residues" evidence="5">
    <location>
        <begin position="32"/>
        <end position="55"/>
    </location>
</feature>
<dbReference type="InterPro" id="IPR004367">
    <property type="entry name" value="Cyclin_C-dom"/>
</dbReference>
<sequence>MGDVDRKRKRGALEDISNKGRPNLRMTTRHAMKAEPREAMQVEPTDAMKHPRPEDETSFPAVCGKKMKLDGTNPVKPRRSARLPPAGTPPAVPAELSIQERQRLFDIKMNASNSEFELNVYVDEVVMIDSRETDLLAREIDQFHRKDEDDKHRQLRDFLKEAKTDLSARMRMILIDWLVEVGEEYKVSSKALHLAICLVDRCLASMTLHRSELQLMGCACMILAAKYEDVHAPTVEDLVYISDHTYTGDRMLEMESMVLDALEFRVSSTHLYHFLERFVLAGCSTDVQTHFAHYVAELAMLDYPLVQKFKPSVIAAASVYLSRVVTSEVSFWTPTLHYYSKYNGVQILECVHHLHKIHEKEYNVLHTDTSQTKAITDKYMSRKHFRVCKIAPVPLPA</sequence>
<dbReference type="STRING" id="1156394.T0Q8F5"/>
<dbReference type="RefSeq" id="XP_008616826.1">
    <property type="nucleotide sequence ID" value="XM_008618604.1"/>
</dbReference>
<dbReference type="InterPro" id="IPR039361">
    <property type="entry name" value="Cyclin"/>
</dbReference>
<dbReference type="PANTHER" id="PTHR10177">
    <property type="entry name" value="CYCLINS"/>
    <property type="match status" value="1"/>
</dbReference>
<evidence type="ECO:0000259" key="7">
    <source>
        <dbReference type="SMART" id="SM01332"/>
    </source>
</evidence>
<dbReference type="OrthoDB" id="5590282at2759"/>
<feature type="domain" description="Cyclin C-terminal" evidence="7">
    <location>
        <begin position="269"/>
        <end position="393"/>
    </location>
</feature>
<dbReference type="EMBL" id="JH767181">
    <property type="protein sequence ID" value="EQC29760.1"/>
    <property type="molecule type" value="Genomic_DNA"/>
</dbReference>
<keyword evidence="3" id="KW-0131">Cell cycle</keyword>
<keyword evidence="2 4" id="KW-0195">Cyclin</keyword>
<dbReference type="Pfam" id="PF02984">
    <property type="entry name" value="Cyclin_C"/>
    <property type="match status" value="1"/>
</dbReference>
<protein>
    <recommendedName>
        <fullName evidence="10">Cyclin N-terminal domain-containing protein</fullName>
    </recommendedName>
</protein>
<evidence type="ECO:0000256" key="5">
    <source>
        <dbReference type="SAM" id="MobiDB-lite"/>
    </source>
</evidence>
<organism evidence="8 9">
    <name type="scientific">Saprolegnia diclina (strain VS20)</name>
    <dbReference type="NCBI Taxonomy" id="1156394"/>
    <lineage>
        <taxon>Eukaryota</taxon>
        <taxon>Sar</taxon>
        <taxon>Stramenopiles</taxon>
        <taxon>Oomycota</taxon>
        <taxon>Saprolegniomycetes</taxon>
        <taxon>Saprolegniales</taxon>
        <taxon>Saprolegniaceae</taxon>
        <taxon>Saprolegnia</taxon>
    </lineage>
</organism>